<dbReference type="PANTHER" id="PTHR22916">
    <property type="entry name" value="GLYCOSYLTRANSFERASE"/>
    <property type="match status" value="1"/>
</dbReference>
<dbReference type="EMBL" id="JBHULV010000058">
    <property type="protein sequence ID" value="MFD2733590.1"/>
    <property type="molecule type" value="Genomic_DNA"/>
</dbReference>
<sequence>MISVVLCSYNGENFIAEQIDSIFNQTFDDFELIIIDDCSTDKTVEIINKFCLLNKRISLFINEENLGPRKSFYKGILKSKGDYIALSDQDDIWLPNKLEVLIQKAESEKDALLFYSNSQIINENGELINQFLSDKINPYQGNDNRSVLFYNFVWGHTMFFRRELINYVEPIPLNFNHDKWLTFLSLSYGKVIYVNQVLQYYRHHDKNLTVKYNSKDKLSTHPLIKEGLFIEWLEHIVHSGNKKNYEFFYTLLYNYKKGLIGKIKLFFIFEKYMAVLQYPSKKSYVKKINFLRKIISN</sequence>
<protein>
    <submittedName>
        <fullName evidence="2">Glycosyltransferase family 2 protein</fullName>
    </submittedName>
</protein>
<reference evidence="3" key="1">
    <citation type="journal article" date="2019" name="Int. J. Syst. Evol. Microbiol.">
        <title>The Global Catalogue of Microorganisms (GCM) 10K type strain sequencing project: providing services to taxonomists for standard genome sequencing and annotation.</title>
        <authorList>
            <consortium name="The Broad Institute Genomics Platform"/>
            <consortium name="The Broad Institute Genome Sequencing Center for Infectious Disease"/>
            <person name="Wu L."/>
            <person name="Ma J."/>
        </authorList>
    </citation>
    <scope>NUCLEOTIDE SEQUENCE [LARGE SCALE GENOMIC DNA]</scope>
    <source>
        <strain evidence="3">KCTC 42456</strain>
    </source>
</reference>
<dbReference type="InterPro" id="IPR001173">
    <property type="entry name" value="Glyco_trans_2-like"/>
</dbReference>
<dbReference type="Proteomes" id="UP001597546">
    <property type="component" value="Unassembled WGS sequence"/>
</dbReference>
<evidence type="ECO:0000259" key="1">
    <source>
        <dbReference type="Pfam" id="PF00535"/>
    </source>
</evidence>
<dbReference type="CDD" id="cd04196">
    <property type="entry name" value="GT_2_like_d"/>
    <property type="match status" value="1"/>
</dbReference>
<keyword evidence="3" id="KW-1185">Reference proteome</keyword>
<gene>
    <name evidence="2" type="ORF">ACFSSE_17915</name>
</gene>
<dbReference type="InterPro" id="IPR029044">
    <property type="entry name" value="Nucleotide-diphossugar_trans"/>
</dbReference>
<dbReference type="RefSeq" id="WP_379042580.1">
    <property type="nucleotide sequence ID" value="NZ_JBHSKW010000025.1"/>
</dbReference>
<proteinExistence type="predicted"/>
<comment type="caution">
    <text evidence="2">The sequence shown here is derived from an EMBL/GenBank/DDBJ whole genome shotgun (WGS) entry which is preliminary data.</text>
</comment>
<dbReference type="Gene3D" id="3.90.550.10">
    <property type="entry name" value="Spore Coat Polysaccharide Biosynthesis Protein SpsA, Chain A"/>
    <property type="match status" value="1"/>
</dbReference>
<feature type="domain" description="Glycosyltransferase 2-like" evidence="1">
    <location>
        <begin position="3"/>
        <end position="165"/>
    </location>
</feature>
<dbReference type="PANTHER" id="PTHR22916:SF3">
    <property type="entry name" value="UDP-GLCNAC:BETAGAL BETA-1,3-N-ACETYLGLUCOSAMINYLTRANSFERASE-LIKE PROTEIN 1"/>
    <property type="match status" value="1"/>
</dbReference>
<dbReference type="SUPFAM" id="SSF53448">
    <property type="entry name" value="Nucleotide-diphospho-sugar transferases"/>
    <property type="match status" value="1"/>
</dbReference>
<evidence type="ECO:0000313" key="3">
    <source>
        <dbReference type="Proteomes" id="UP001597546"/>
    </source>
</evidence>
<organism evidence="2 3">
    <name type="scientific">Pedobacter alpinus</name>
    <dbReference type="NCBI Taxonomy" id="1590643"/>
    <lineage>
        <taxon>Bacteria</taxon>
        <taxon>Pseudomonadati</taxon>
        <taxon>Bacteroidota</taxon>
        <taxon>Sphingobacteriia</taxon>
        <taxon>Sphingobacteriales</taxon>
        <taxon>Sphingobacteriaceae</taxon>
        <taxon>Pedobacter</taxon>
    </lineage>
</organism>
<evidence type="ECO:0000313" key="2">
    <source>
        <dbReference type="EMBL" id="MFD2733590.1"/>
    </source>
</evidence>
<name>A0ABW5TXX8_9SPHI</name>
<accession>A0ABW5TXX8</accession>
<dbReference type="Pfam" id="PF00535">
    <property type="entry name" value="Glycos_transf_2"/>
    <property type="match status" value="1"/>
</dbReference>